<feature type="binding site" evidence="3">
    <location>
        <position position="220"/>
    </location>
    <ligand>
        <name>Mn(2+)</name>
        <dbReference type="ChEBI" id="CHEBI:29035"/>
        <label>1</label>
    </ligand>
</feature>
<feature type="binding site" evidence="3">
    <location>
        <position position="358"/>
    </location>
    <ligand>
        <name>Mn(2+)</name>
        <dbReference type="ChEBI" id="CHEBI:29035"/>
        <label>2</label>
    </ligand>
</feature>
<feature type="binding site" evidence="3">
    <location>
        <position position="181"/>
    </location>
    <ligand>
        <name>Mn(2+)</name>
        <dbReference type="ChEBI" id="CHEBI:29035"/>
        <label>1</label>
    </ligand>
</feature>
<dbReference type="EMBL" id="ML121562">
    <property type="protein sequence ID" value="RPB21164.1"/>
    <property type="molecule type" value="Genomic_DNA"/>
</dbReference>
<evidence type="ECO:0000256" key="3">
    <source>
        <dbReference type="PIRSR" id="PIRSR617774-2"/>
    </source>
</evidence>
<feature type="domain" description="Cupin type-1" evidence="5">
    <location>
        <begin position="311"/>
        <end position="452"/>
    </location>
</feature>
<dbReference type="PANTHER" id="PTHR35848:SF9">
    <property type="entry name" value="SLL1358 PROTEIN"/>
    <property type="match status" value="1"/>
</dbReference>
<proteinExistence type="predicted"/>
<dbReference type="InterPro" id="IPR051610">
    <property type="entry name" value="GPI/OXD"/>
</dbReference>
<dbReference type="GO" id="GO:0033609">
    <property type="term" value="P:oxalate metabolic process"/>
    <property type="evidence" value="ECO:0007669"/>
    <property type="project" value="InterPro"/>
</dbReference>
<feature type="binding site" evidence="3">
    <location>
        <position position="402"/>
    </location>
    <ligand>
        <name>Mn(2+)</name>
        <dbReference type="ChEBI" id="CHEBI:29035"/>
        <label>2</label>
    </ligand>
</feature>
<name>A0A3N4LE38_9PEZI</name>
<dbReference type="Pfam" id="PF00190">
    <property type="entry name" value="Cupin_1"/>
    <property type="match status" value="2"/>
</dbReference>
<feature type="domain" description="Cupin type-1" evidence="5">
    <location>
        <begin position="135"/>
        <end position="272"/>
    </location>
</feature>
<dbReference type="InParanoid" id="A0A3N4LE38"/>
<feature type="binding site" evidence="3">
    <location>
        <position position="356"/>
    </location>
    <ligand>
        <name>Mn(2+)</name>
        <dbReference type="ChEBI" id="CHEBI:29035"/>
        <label>2</label>
    </ligand>
</feature>
<dbReference type="InterPro" id="IPR014710">
    <property type="entry name" value="RmlC-like_jellyroll"/>
</dbReference>
<feature type="signal peptide" evidence="4">
    <location>
        <begin position="1"/>
        <end position="18"/>
    </location>
</feature>
<gene>
    <name evidence="6" type="ORF">L211DRAFT_790825</name>
</gene>
<dbReference type="STRING" id="1051890.A0A3N4LE38"/>
<dbReference type="CDD" id="cd20304">
    <property type="entry name" value="cupin_OxDC_N"/>
    <property type="match status" value="1"/>
</dbReference>
<dbReference type="SMART" id="SM00835">
    <property type="entry name" value="Cupin_1"/>
    <property type="match status" value="2"/>
</dbReference>
<dbReference type="GO" id="GO:0046872">
    <property type="term" value="F:metal ion binding"/>
    <property type="evidence" value="ECO:0007669"/>
    <property type="project" value="UniProtKB-KW"/>
</dbReference>
<keyword evidence="1 3" id="KW-0479">Metal-binding</keyword>
<dbReference type="NCBIfam" id="TIGR03404">
    <property type="entry name" value="bicupin_oxalic"/>
    <property type="match status" value="1"/>
</dbReference>
<feature type="binding site" evidence="3">
    <location>
        <position position="177"/>
    </location>
    <ligand>
        <name>Mn(2+)</name>
        <dbReference type="ChEBI" id="CHEBI:29035"/>
        <label>1</label>
    </ligand>
</feature>
<sequence>MHHSLVLVFLWVVSKSFAAPAAISLEATKSYTLSGDLRGPTTLRGYDESYPFPTQNTHPDKIEYAPGQKLDEPEGGFLDFNDIDNPQPLRGNRGGTIASNRNIALEKQHPDSFAPPITDKGSVAQLEWPLGLSHVKLGHDKAGFSRQQNIGNLPISKEMAGVNMRLEAGSYRELHWHTAGEWALMLNGSARIAAINSDGQTFIDDVSKGDVWFFPSGVPHSIQGLENGTEFLLIFDDGAFSEDSTFGVAETFSRNPKEVLAKNFQLPLAEFDDIPQEEQFIFPGKIPPKDIKEQNVTGSAGILPNDESYSYHWSQQKPVQCPGGTVKILDATTFPIAENVAAAFLTIKPGSIREIHWHASSDEWNFFLSGQARIGVYASQGNSRTFDYQAGDVGYIPKSWTHYIENIGTEDVVVLEVLKAGKFSDFSLGQWLALTPAQVVKDTLHLSDNAIKGLSKTKPLIVPGPVPPATVQ</sequence>
<keyword evidence="3" id="KW-0464">Manganese</keyword>
<dbReference type="AlphaFoldDB" id="A0A3N4LE38"/>
<dbReference type="InterPro" id="IPR011051">
    <property type="entry name" value="RmlC_Cupin_sf"/>
</dbReference>
<feature type="chain" id="PRO_5018004653" evidence="4">
    <location>
        <begin position="19"/>
        <end position="472"/>
    </location>
</feature>
<dbReference type="OrthoDB" id="10263073at2759"/>
<evidence type="ECO:0000313" key="7">
    <source>
        <dbReference type="Proteomes" id="UP000267821"/>
    </source>
</evidence>
<evidence type="ECO:0000256" key="1">
    <source>
        <dbReference type="ARBA" id="ARBA00022723"/>
    </source>
</evidence>
<accession>A0A3N4LE38</accession>
<dbReference type="SUPFAM" id="SSF51182">
    <property type="entry name" value="RmlC-like cupins"/>
    <property type="match status" value="1"/>
</dbReference>
<dbReference type="Proteomes" id="UP000267821">
    <property type="component" value="Unassembled WGS sequence"/>
</dbReference>
<evidence type="ECO:0000256" key="2">
    <source>
        <dbReference type="PIRSR" id="PIRSR617774-1"/>
    </source>
</evidence>
<reference evidence="6 7" key="1">
    <citation type="journal article" date="2018" name="Nat. Ecol. Evol.">
        <title>Pezizomycetes genomes reveal the molecular basis of ectomycorrhizal truffle lifestyle.</title>
        <authorList>
            <person name="Murat C."/>
            <person name="Payen T."/>
            <person name="Noel B."/>
            <person name="Kuo A."/>
            <person name="Morin E."/>
            <person name="Chen J."/>
            <person name="Kohler A."/>
            <person name="Krizsan K."/>
            <person name="Balestrini R."/>
            <person name="Da Silva C."/>
            <person name="Montanini B."/>
            <person name="Hainaut M."/>
            <person name="Levati E."/>
            <person name="Barry K.W."/>
            <person name="Belfiori B."/>
            <person name="Cichocki N."/>
            <person name="Clum A."/>
            <person name="Dockter R.B."/>
            <person name="Fauchery L."/>
            <person name="Guy J."/>
            <person name="Iotti M."/>
            <person name="Le Tacon F."/>
            <person name="Lindquist E.A."/>
            <person name="Lipzen A."/>
            <person name="Malagnac F."/>
            <person name="Mello A."/>
            <person name="Molinier V."/>
            <person name="Miyauchi S."/>
            <person name="Poulain J."/>
            <person name="Riccioni C."/>
            <person name="Rubini A."/>
            <person name="Sitrit Y."/>
            <person name="Splivallo R."/>
            <person name="Traeger S."/>
            <person name="Wang M."/>
            <person name="Zifcakova L."/>
            <person name="Wipf D."/>
            <person name="Zambonelli A."/>
            <person name="Paolocci F."/>
            <person name="Nowrousian M."/>
            <person name="Ottonello S."/>
            <person name="Baldrian P."/>
            <person name="Spatafora J.W."/>
            <person name="Henrissat B."/>
            <person name="Nagy L.G."/>
            <person name="Aury J.M."/>
            <person name="Wincker P."/>
            <person name="Grigoriev I.V."/>
            <person name="Bonfante P."/>
            <person name="Martin F.M."/>
        </authorList>
    </citation>
    <scope>NUCLEOTIDE SEQUENCE [LARGE SCALE GENOMIC DNA]</scope>
    <source>
        <strain evidence="6 7">ATCC MYA-4762</strain>
    </source>
</reference>
<dbReference type="InterPro" id="IPR017774">
    <property type="entry name" value="Bicupin_oxalate_deCO2ase/Oxase"/>
</dbReference>
<keyword evidence="7" id="KW-1185">Reference proteome</keyword>
<evidence type="ECO:0000256" key="4">
    <source>
        <dbReference type="SAM" id="SignalP"/>
    </source>
</evidence>
<protein>
    <submittedName>
        <fullName evidence="6">Bicupin, oxalate decarboxylase/oxidase</fullName>
    </submittedName>
</protein>
<feature type="binding site" evidence="3">
    <location>
        <position position="363"/>
    </location>
    <ligand>
        <name>Mn(2+)</name>
        <dbReference type="ChEBI" id="CHEBI:29035"/>
        <label>2</label>
    </ligand>
</feature>
<evidence type="ECO:0000313" key="6">
    <source>
        <dbReference type="EMBL" id="RPB21164.1"/>
    </source>
</evidence>
<dbReference type="Gene3D" id="2.60.120.10">
    <property type="entry name" value="Jelly Rolls"/>
    <property type="match status" value="2"/>
</dbReference>
<comment type="cofactor">
    <cofactor evidence="3">
        <name>Mn(2+)</name>
        <dbReference type="ChEBI" id="CHEBI:29035"/>
    </cofactor>
    <text evidence="3">Binds 2 manganese ions per subunit.</text>
</comment>
<dbReference type="PANTHER" id="PTHR35848">
    <property type="entry name" value="OXALATE-BINDING PROTEIN"/>
    <property type="match status" value="1"/>
</dbReference>
<dbReference type="CDD" id="cd20305">
    <property type="entry name" value="cupin_OxDC_C"/>
    <property type="match status" value="1"/>
</dbReference>
<feature type="binding site" evidence="3">
    <location>
        <position position="175"/>
    </location>
    <ligand>
        <name>Mn(2+)</name>
        <dbReference type="ChEBI" id="CHEBI:29035"/>
        <label>1</label>
    </ligand>
</feature>
<feature type="active site" description="Proton donor" evidence="2">
    <location>
        <position position="416"/>
    </location>
</feature>
<evidence type="ECO:0000259" key="5">
    <source>
        <dbReference type="SMART" id="SM00835"/>
    </source>
</evidence>
<keyword evidence="4" id="KW-0732">Signal</keyword>
<dbReference type="InterPro" id="IPR006045">
    <property type="entry name" value="Cupin_1"/>
</dbReference>
<organism evidence="6 7">
    <name type="scientific">Terfezia boudieri ATCC MYA-4762</name>
    <dbReference type="NCBI Taxonomy" id="1051890"/>
    <lineage>
        <taxon>Eukaryota</taxon>
        <taxon>Fungi</taxon>
        <taxon>Dikarya</taxon>
        <taxon>Ascomycota</taxon>
        <taxon>Pezizomycotina</taxon>
        <taxon>Pezizomycetes</taxon>
        <taxon>Pezizales</taxon>
        <taxon>Pezizaceae</taxon>
        <taxon>Terfezia</taxon>
    </lineage>
</organism>